<dbReference type="InterPro" id="IPR036397">
    <property type="entry name" value="RNaseH_sf"/>
</dbReference>
<evidence type="ECO:0000256" key="1">
    <source>
        <dbReference type="SAM" id="MobiDB-lite"/>
    </source>
</evidence>
<protein>
    <submittedName>
        <fullName evidence="3">Guanine nucleotide-binding protein-like NSN1</fullName>
    </submittedName>
</protein>
<dbReference type="GO" id="GO:0003676">
    <property type="term" value="F:nucleic acid binding"/>
    <property type="evidence" value="ECO:0007669"/>
    <property type="project" value="InterPro"/>
</dbReference>
<reference evidence="3" key="1">
    <citation type="submission" date="2021-07" db="EMBL/GenBank/DDBJ databases">
        <authorList>
            <person name="Catto M.A."/>
            <person name="Jacobson A."/>
            <person name="Kennedy G."/>
            <person name="Labadie P."/>
            <person name="Hunt B.G."/>
            <person name="Srinivasan R."/>
        </authorList>
    </citation>
    <scope>NUCLEOTIDE SEQUENCE</scope>
    <source>
        <strain evidence="3">PL_HMW_Pooled</strain>
        <tissue evidence="3">Head</tissue>
    </source>
</reference>
<keyword evidence="4" id="KW-1185">Reference proteome</keyword>
<feature type="compositionally biased region" description="Basic residues" evidence="1">
    <location>
        <begin position="293"/>
        <end position="304"/>
    </location>
</feature>
<dbReference type="Pfam" id="PF03184">
    <property type="entry name" value="DDE_1"/>
    <property type="match status" value="1"/>
</dbReference>
<comment type="caution">
    <text evidence="3">The sequence shown here is derived from an EMBL/GenBank/DDBJ whole genome shotgun (WGS) entry which is preliminary data.</text>
</comment>
<accession>A0AAE1I249</accession>
<evidence type="ECO:0000313" key="3">
    <source>
        <dbReference type="EMBL" id="KAK3931556.1"/>
    </source>
</evidence>
<name>A0AAE1I249_9NEOP</name>
<feature type="region of interest" description="Disordered" evidence="1">
    <location>
        <begin position="243"/>
        <end position="316"/>
    </location>
</feature>
<proteinExistence type="predicted"/>
<dbReference type="AlphaFoldDB" id="A0AAE1I249"/>
<reference evidence="3" key="2">
    <citation type="journal article" date="2023" name="BMC Genomics">
        <title>Pest status, molecular evolution, and epigenetic factors derived from the genome assembly of Frankliniella fusca, a thysanopteran phytovirus vector.</title>
        <authorList>
            <person name="Catto M.A."/>
            <person name="Labadie P.E."/>
            <person name="Jacobson A.L."/>
            <person name="Kennedy G.G."/>
            <person name="Srinivasan R."/>
            <person name="Hunt B.G."/>
        </authorList>
    </citation>
    <scope>NUCLEOTIDE SEQUENCE</scope>
    <source>
        <strain evidence="3">PL_HMW_Pooled</strain>
    </source>
</reference>
<dbReference type="EMBL" id="JAHWGI010001426">
    <property type="protein sequence ID" value="KAK3931556.1"/>
    <property type="molecule type" value="Genomic_DNA"/>
</dbReference>
<feature type="compositionally biased region" description="Basic and acidic residues" evidence="1">
    <location>
        <begin position="305"/>
        <end position="316"/>
    </location>
</feature>
<gene>
    <name evidence="3" type="ORF">KUF71_006574</name>
</gene>
<feature type="domain" description="DDE-1" evidence="2">
    <location>
        <begin position="64"/>
        <end position="171"/>
    </location>
</feature>
<dbReference type="Proteomes" id="UP001219518">
    <property type="component" value="Unassembled WGS sequence"/>
</dbReference>
<dbReference type="Gene3D" id="3.30.420.10">
    <property type="entry name" value="Ribonuclease H-like superfamily/Ribonuclease H"/>
    <property type="match status" value="1"/>
</dbReference>
<evidence type="ECO:0000313" key="4">
    <source>
        <dbReference type="Proteomes" id="UP001219518"/>
    </source>
</evidence>
<evidence type="ECO:0000259" key="2">
    <source>
        <dbReference type="Pfam" id="PF03184"/>
    </source>
</evidence>
<feature type="compositionally biased region" description="Basic and acidic residues" evidence="1">
    <location>
        <begin position="261"/>
        <end position="270"/>
    </location>
</feature>
<organism evidence="3 4">
    <name type="scientific">Frankliniella fusca</name>
    <dbReference type="NCBI Taxonomy" id="407009"/>
    <lineage>
        <taxon>Eukaryota</taxon>
        <taxon>Metazoa</taxon>
        <taxon>Ecdysozoa</taxon>
        <taxon>Arthropoda</taxon>
        <taxon>Hexapoda</taxon>
        <taxon>Insecta</taxon>
        <taxon>Pterygota</taxon>
        <taxon>Neoptera</taxon>
        <taxon>Paraneoptera</taxon>
        <taxon>Thysanoptera</taxon>
        <taxon>Terebrantia</taxon>
        <taxon>Thripoidea</taxon>
        <taxon>Thripidae</taxon>
        <taxon>Frankliniella</taxon>
    </lineage>
</organism>
<sequence>MAFNKTNISNYFDKLEVVLKRHPSFGNGTRTGSTTVGELKKNKVIAEKGVEQIHQIKSAERGTLVTTCCFICANGTMLPPAMVFPRVKFTKNVLINSYRGTLGLASKRGWMTSELVVKVIEHFIQHSQSSQDNPTLLICDNVSSHFSIEVINLCRDHGVTLFTLPPHTTHSPLMLPSTVHIKLPTEGLTMIGLSYTQGQCVLYMMWLALCQAGAPSNIFSAFRATGIFPFNREIFSDVEFVPSTVTENPRPPLNQPEAEGQDGHATQEKTQEEEEHEVDNSEPNVSETPRRILTPRKVRPLPKAKPKENTSKPREK</sequence>
<dbReference type="InterPro" id="IPR004875">
    <property type="entry name" value="DDE_SF_endonuclease_dom"/>
</dbReference>